<organism evidence="2 3">
    <name type="scientific">Isoptericola halotolerans</name>
    <dbReference type="NCBI Taxonomy" id="300560"/>
    <lineage>
        <taxon>Bacteria</taxon>
        <taxon>Bacillati</taxon>
        <taxon>Actinomycetota</taxon>
        <taxon>Actinomycetes</taxon>
        <taxon>Micrococcales</taxon>
        <taxon>Promicromonosporaceae</taxon>
        <taxon>Isoptericola</taxon>
    </lineage>
</organism>
<comment type="caution">
    <text evidence="2">The sequence shown here is derived from an EMBL/GenBank/DDBJ whole genome shotgun (WGS) entry which is preliminary data.</text>
</comment>
<dbReference type="Proteomes" id="UP000239895">
    <property type="component" value="Unassembled WGS sequence"/>
</dbReference>
<name>A0ABX5EJB6_9MICO</name>
<evidence type="ECO:0000313" key="2">
    <source>
        <dbReference type="EMBL" id="PRZ08130.1"/>
    </source>
</evidence>
<gene>
    <name evidence="2" type="ORF">BCL65_10355</name>
</gene>
<dbReference type="EMBL" id="PVTX01000003">
    <property type="protein sequence ID" value="PRZ08130.1"/>
    <property type="molecule type" value="Genomic_DNA"/>
</dbReference>
<accession>A0ABX5EJB6</accession>
<evidence type="ECO:0000313" key="3">
    <source>
        <dbReference type="Proteomes" id="UP000239895"/>
    </source>
</evidence>
<protein>
    <submittedName>
        <fullName evidence="2">Uncharacterized protein</fullName>
    </submittedName>
</protein>
<proteinExistence type="predicted"/>
<evidence type="ECO:0000256" key="1">
    <source>
        <dbReference type="SAM" id="MobiDB-lite"/>
    </source>
</evidence>
<sequence length="31" mass="3064">MSIQEQRPAEGSGHVEVGAVVLRPATSGGGS</sequence>
<keyword evidence="3" id="KW-1185">Reference proteome</keyword>
<reference evidence="2 3" key="1">
    <citation type="submission" date="2018-03" db="EMBL/GenBank/DDBJ databases">
        <title>Comparative analysis of microorganisms from saline springs in Andes Mountain Range, Colombia.</title>
        <authorList>
            <person name="Rubin E."/>
        </authorList>
    </citation>
    <scope>NUCLEOTIDE SEQUENCE [LARGE SCALE GENOMIC DNA]</scope>
    <source>
        <strain evidence="2 3">CG 23</strain>
    </source>
</reference>
<feature type="region of interest" description="Disordered" evidence="1">
    <location>
        <begin position="1"/>
        <end position="31"/>
    </location>
</feature>